<proteinExistence type="predicted"/>
<reference evidence="8" key="1">
    <citation type="submission" date="2023-10" db="EMBL/GenBank/DDBJ databases">
        <authorList>
            <person name="Chen Y."/>
            <person name="Shah S."/>
            <person name="Dougan E. K."/>
            <person name="Thang M."/>
            <person name="Chan C."/>
        </authorList>
    </citation>
    <scope>NUCLEOTIDE SEQUENCE [LARGE SCALE GENOMIC DNA]</scope>
</reference>
<dbReference type="InterPro" id="IPR001394">
    <property type="entry name" value="Peptidase_C19_UCH"/>
</dbReference>
<dbReference type="PANTHER" id="PTHR24006">
    <property type="entry name" value="UBIQUITIN CARBOXYL-TERMINAL HYDROLASE"/>
    <property type="match status" value="1"/>
</dbReference>
<evidence type="ECO:0000313" key="9">
    <source>
        <dbReference type="Proteomes" id="UP001189429"/>
    </source>
</evidence>
<protein>
    <recommendedName>
        <fullName evidence="2">ubiquitinyl hydrolase 1</fullName>
        <ecNumber evidence="2">3.4.19.12</ecNumber>
    </recommendedName>
</protein>
<keyword evidence="4" id="KW-0833">Ubl conjugation pathway</keyword>
<evidence type="ECO:0000256" key="4">
    <source>
        <dbReference type="ARBA" id="ARBA00022786"/>
    </source>
</evidence>
<gene>
    <name evidence="8" type="ORF">PCOR1329_LOCUS25962</name>
</gene>
<evidence type="ECO:0000256" key="3">
    <source>
        <dbReference type="ARBA" id="ARBA00022670"/>
    </source>
</evidence>
<keyword evidence="6" id="KW-0788">Thiol protease</keyword>
<dbReference type="CDD" id="cd02257">
    <property type="entry name" value="Peptidase_C19"/>
    <property type="match status" value="1"/>
</dbReference>
<keyword evidence="5" id="KW-0378">Hydrolase</keyword>
<feature type="domain" description="USP" evidence="7">
    <location>
        <begin position="305"/>
        <end position="647"/>
    </location>
</feature>
<keyword evidence="3" id="KW-0645">Protease</keyword>
<organism evidence="8 9">
    <name type="scientific">Prorocentrum cordatum</name>
    <dbReference type="NCBI Taxonomy" id="2364126"/>
    <lineage>
        <taxon>Eukaryota</taxon>
        <taxon>Sar</taxon>
        <taxon>Alveolata</taxon>
        <taxon>Dinophyceae</taxon>
        <taxon>Prorocentrales</taxon>
        <taxon>Prorocentraceae</taxon>
        <taxon>Prorocentrum</taxon>
    </lineage>
</organism>
<dbReference type="PROSITE" id="PS50235">
    <property type="entry name" value="USP_3"/>
    <property type="match status" value="1"/>
</dbReference>
<dbReference type="InterPro" id="IPR050164">
    <property type="entry name" value="Peptidase_C19"/>
</dbReference>
<dbReference type="SUPFAM" id="SSF54001">
    <property type="entry name" value="Cysteine proteinases"/>
    <property type="match status" value="1"/>
</dbReference>
<evidence type="ECO:0000256" key="5">
    <source>
        <dbReference type="ARBA" id="ARBA00022801"/>
    </source>
</evidence>
<dbReference type="InterPro" id="IPR038765">
    <property type="entry name" value="Papain-like_cys_pep_sf"/>
</dbReference>
<dbReference type="EC" id="3.4.19.12" evidence="2"/>
<comment type="catalytic activity">
    <reaction evidence="1">
        <text>Thiol-dependent hydrolysis of ester, thioester, amide, peptide and isopeptide bonds formed by the C-terminal Gly of ubiquitin (a 76-residue protein attached to proteins as an intracellular targeting signal).</text>
        <dbReference type="EC" id="3.4.19.12"/>
    </reaction>
</comment>
<evidence type="ECO:0000259" key="7">
    <source>
        <dbReference type="PROSITE" id="PS50235"/>
    </source>
</evidence>
<evidence type="ECO:0000256" key="2">
    <source>
        <dbReference type="ARBA" id="ARBA00012759"/>
    </source>
</evidence>
<evidence type="ECO:0000256" key="1">
    <source>
        <dbReference type="ARBA" id="ARBA00000707"/>
    </source>
</evidence>
<dbReference type="EMBL" id="CAUYUJ010009147">
    <property type="protein sequence ID" value="CAK0825989.1"/>
    <property type="molecule type" value="Genomic_DNA"/>
</dbReference>
<name>A0ABN9S8G6_9DINO</name>
<evidence type="ECO:0000313" key="8">
    <source>
        <dbReference type="EMBL" id="CAK0825989.1"/>
    </source>
</evidence>
<sequence>MAVLIDAESSGMPVLRCSPDFLSLCGPICEGPKLLQWVINRADFMGWADTAYNDLLDARDVDLVQGDVLDAQPFRIRLKLPHMGPRVLEVSANAKFKFPSFEDPPEGDDGGVAIAQGILLMLEDVVFDRALDGSQVEAARAHSCQLRHAEQAQQGLMQDDLDPHGEMAPEAHRCHRAALTATAVDVTAQPQAPKADPAVLEWGDVQGSDAAARPASSVVDFLAPVGGHRFAQRQAGAGASAAALPEPLRKFEGLELSEVSNSAKVGHSRLGLRNDANNCYQGFGAGQVESGYREGGRQAGSGSASSLVATGGGPTDVNVVVQSLLPCSALMWVLRRCDSADRRRPFLSCFVSLCREFHIRGPEAHGEVLNVLLVPQMKSIISSWQKLGAQQDAGEFLLYVLNGLHEESKWGEGLRQTPLPPSAGDDVEEEAALEAEEASGAASAWAHVVKTSRRQVEERSAGLHEDSPITRIFGGLMQSSVRSKGAKVDSISLEPFNHLDLHVSDPSVKSVRDALVAFFKPEEVNDGQSTRQLHIKSLPKALILCLKRATFNASKGCAQKVKKCIQYDQKLSFDRSWFADADRPPPEYCISALICHHGDSVIGGHYTAFVRYNADWYLYDDTTVQKVEGREVAAQQGTAYLLVYLAISSVDMTP</sequence>
<dbReference type="InterPro" id="IPR028889">
    <property type="entry name" value="USP"/>
</dbReference>
<dbReference type="Gene3D" id="3.90.70.10">
    <property type="entry name" value="Cysteine proteinases"/>
    <property type="match status" value="1"/>
</dbReference>
<dbReference type="Proteomes" id="UP001189429">
    <property type="component" value="Unassembled WGS sequence"/>
</dbReference>
<comment type="caution">
    <text evidence="8">The sequence shown here is derived from an EMBL/GenBank/DDBJ whole genome shotgun (WGS) entry which is preliminary data.</text>
</comment>
<dbReference type="PANTHER" id="PTHR24006:SF687">
    <property type="entry name" value="UBIQUITIN CARBOXYL-TERMINAL HYDROLASE 10"/>
    <property type="match status" value="1"/>
</dbReference>
<dbReference type="Pfam" id="PF00443">
    <property type="entry name" value="UCH"/>
    <property type="match status" value="1"/>
</dbReference>
<accession>A0ABN9S8G6</accession>
<keyword evidence="9" id="KW-1185">Reference proteome</keyword>
<evidence type="ECO:0000256" key="6">
    <source>
        <dbReference type="ARBA" id="ARBA00022807"/>
    </source>
</evidence>